<protein>
    <recommendedName>
        <fullName evidence="3">WXG100 family type VII secretion target</fullName>
    </recommendedName>
</protein>
<organism evidence="1 2">
    <name type="scientific">Microbacterium hominis</name>
    <dbReference type="NCBI Taxonomy" id="162426"/>
    <lineage>
        <taxon>Bacteria</taxon>
        <taxon>Bacillati</taxon>
        <taxon>Actinomycetota</taxon>
        <taxon>Actinomycetes</taxon>
        <taxon>Micrococcales</taxon>
        <taxon>Microbacteriaceae</taxon>
        <taxon>Microbacterium</taxon>
    </lineage>
</organism>
<dbReference type="AlphaFoldDB" id="A0A7D4UGY7"/>
<proteinExistence type="predicted"/>
<evidence type="ECO:0008006" key="3">
    <source>
        <dbReference type="Google" id="ProtNLM"/>
    </source>
</evidence>
<reference evidence="1 2" key="1">
    <citation type="submission" date="2020-05" db="EMBL/GenBank/DDBJ databases">
        <title>Strain PA2F3 complete genome.</title>
        <authorList>
            <person name="Kim Y.-S."/>
            <person name="Kim S.-J."/>
            <person name="Jung H.-k."/>
            <person name="Kim S.-E."/>
            <person name="Kim K.-H."/>
        </authorList>
    </citation>
    <scope>NUCLEOTIDE SEQUENCE [LARGE SCALE GENOMIC DNA]</scope>
    <source>
        <strain evidence="1 2">PA2F3</strain>
    </source>
</reference>
<name>A0A7D4UGY7_9MICO</name>
<evidence type="ECO:0000313" key="1">
    <source>
        <dbReference type="EMBL" id="QKJ20369.1"/>
    </source>
</evidence>
<accession>A0A7D4UGY7</accession>
<evidence type="ECO:0000313" key="2">
    <source>
        <dbReference type="Proteomes" id="UP000502498"/>
    </source>
</evidence>
<gene>
    <name evidence="1" type="ORF">HQM25_14030</name>
</gene>
<sequence length="90" mass="9722">MIRLDLAAIGATARRARRIRTVFDTSDDSARRAAEACGHDELAGTVERFASTWDDRRRGMSDSLGTLAGVLDEIHDAFSQLDRSLGGSGV</sequence>
<dbReference type="EMBL" id="CP054038">
    <property type="protein sequence ID" value="QKJ20369.1"/>
    <property type="molecule type" value="Genomic_DNA"/>
</dbReference>
<dbReference type="Proteomes" id="UP000502498">
    <property type="component" value="Chromosome"/>
</dbReference>